<keyword evidence="2" id="KW-1185">Reference proteome</keyword>
<accession>A0A133XUJ2</accession>
<gene>
    <name evidence="1" type="ORF">HMPREF3192_00822</name>
</gene>
<name>A0A133XUJ2_9ACTN</name>
<reference evidence="2" key="1">
    <citation type="submission" date="2016-01" db="EMBL/GenBank/DDBJ databases">
        <authorList>
            <person name="Mitreva M."/>
            <person name="Pepin K.H."/>
            <person name="Mihindukulasuriya K.A."/>
            <person name="Fulton R."/>
            <person name="Fronick C."/>
            <person name="O'Laughlin M."/>
            <person name="Miner T."/>
            <person name="Herter B."/>
            <person name="Rosa B.A."/>
            <person name="Cordes M."/>
            <person name="Tomlinson C."/>
            <person name="Wollam A."/>
            <person name="Palsikar V.B."/>
            <person name="Mardis E.R."/>
            <person name="Wilson R.K."/>
        </authorList>
    </citation>
    <scope>NUCLEOTIDE SEQUENCE [LARGE SCALE GENOMIC DNA]</scope>
    <source>
        <strain evidence="2">DNF00019</strain>
    </source>
</reference>
<dbReference type="Proteomes" id="UP000070675">
    <property type="component" value="Unassembled WGS sequence"/>
</dbReference>
<evidence type="ECO:0000313" key="1">
    <source>
        <dbReference type="EMBL" id="KXB34605.1"/>
    </source>
</evidence>
<organism evidence="1 2">
    <name type="scientific">Atopobium deltae</name>
    <dbReference type="NCBI Taxonomy" id="1393034"/>
    <lineage>
        <taxon>Bacteria</taxon>
        <taxon>Bacillati</taxon>
        <taxon>Actinomycetota</taxon>
        <taxon>Coriobacteriia</taxon>
        <taxon>Coriobacteriales</taxon>
        <taxon>Atopobiaceae</taxon>
        <taxon>Atopobium</taxon>
    </lineage>
</organism>
<sequence length="97" mass="11308">MAYRSLSRPSSAFCAKASTVCPYHLLLMEKGLNIQQMYRYICSIRCDLLKENLVCYAIQLSRYTFANLENRTLQSIRALDKNSKAIHRHTKEKISLY</sequence>
<protein>
    <submittedName>
        <fullName evidence="1">Uncharacterized protein</fullName>
    </submittedName>
</protein>
<dbReference type="EMBL" id="LSCR01000013">
    <property type="protein sequence ID" value="KXB34605.1"/>
    <property type="molecule type" value="Genomic_DNA"/>
</dbReference>
<comment type="caution">
    <text evidence="1">The sequence shown here is derived from an EMBL/GenBank/DDBJ whole genome shotgun (WGS) entry which is preliminary data.</text>
</comment>
<proteinExistence type="predicted"/>
<dbReference type="AlphaFoldDB" id="A0A133XUJ2"/>
<evidence type="ECO:0000313" key="2">
    <source>
        <dbReference type="Proteomes" id="UP000070675"/>
    </source>
</evidence>